<dbReference type="PANTHER" id="PTHR45527">
    <property type="entry name" value="NONRIBOSOMAL PEPTIDE SYNTHETASE"/>
    <property type="match status" value="1"/>
</dbReference>
<feature type="non-terminal residue" evidence="3">
    <location>
        <position position="589"/>
    </location>
</feature>
<protein>
    <recommendedName>
        <fullName evidence="5">Non-ribosomal peptide synthetase</fullName>
    </recommendedName>
</protein>
<proteinExistence type="predicted"/>
<reference evidence="4" key="1">
    <citation type="journal article" date="2022" name="ISME J.">
        <title>Genetic and phylogenetic analysis of dissimilatory iodate-reducing bacteria identifies potential niches across the world's oceans.</title>
        <authorList>
            <person name="Reyes-Umana V."/>
            <person name="Henning Z."/>
            <person name="Lee K."/>
            <person name="Barnum T.P."/>
            <person name="Coates J.D."/>
        </authorList>
    </citation>
    <scope>NUCLEOTIDE SEQUENCE [LARGE SCALE GENOMIC DNA]</scope>
    <source>
        <strain evidence="4">IR12</strain>
    </source>
</reference>
<evidence type="ECO:0000259" key="2">
    <source>
        <dbReference type="Pfam" id="PF18563"/>
    </source>
</evidence>
<dbReference type="PANTHER" id="PTHR45527:SF1">
    <property type="entry name" value="FATTY ACID SYNTHASE"/>
    <property type="match status" value="1"/>
</dbReference>
<dbReference type="GO" id="GO:0043041">
    <property type="term" value="P:amino acid activation for nonribosomal peptide biosynthetic process"/>
    <property type="evidence" value="ECO:0007669"/>
    <property type="project" value="TreeGrafter"/>
</dbReference>
<name>A0A944HB62_DENI1</name>
<comment type="caution">
    <text evidence="3">The sequence shown here is derived from an EMBL/GenBank/DDBJ whole genome shotgun (WGS) entry which is preliminary data.</text>
</comment>
<dbReference type="GO" id="GO:0031177">
    <property type="term" value="F:phosphopantetheine binding"/>
    <property type="evidence" value="ECO:0007669"/>
    <property type="project" value="TreeGrafter"/>
</dbReference>
<dbReference type="InterPro" id="IPR041464">
    <property type="entry name" value="TubC_N"/>
</dbReference>
<evidence type="ECO:0000313" key="4">
    <source>
        <dbReference type="Proteomes" id="UP000694660"/>
    </source>
</evidence>
<accession>A0A944HB62</accession>
<dbReference type="Pfam" id="PF00668">
    <property type="entry name" value="Condensation"/>
    <property type="match status" value="1"/>
</dbReference>
<dbReference type="Pfam" id="PF18563">
    <property type="entry name" value="TubC_N"/>
    <property type="match status" value="1"/>
</dbReference>
<keyword evidence="4" id="KW-1185">Reference proteome</keyword>
<dbReference type="EMBL" id="JAEKFT010000064">
    <property type="protein sequence ID" value="MBT0964195.1"/>
    <property type="molecule type" value="Genomic_DNA"/>
</dbReference>
<evidence type="ECO:0000313" key="3">
    <source>
        <dbReference type="EMBL" id="MBT0964195.1"/>
    </source>
</evidence>
<feature type="domain" description="TubC N-terminal docking" evidence="2">
    <location>
        <begin position="3"/>
        <end position="52"/>
    </location>
</feature>
<dbReference type="AlphaFoldDB" id="A0A944HB62"/>
<evidence type="ECO:0008006" key="5">
    <source>
        <dbReference type="Google" id="ProtNLM"/>
    </source>
</evidence>
<dbReference type="InterPro" id="IPR001242">
    <property type="entry name" value="Condensation_dom"/>
</dbReference>
<dbReference type="GO" id="GO:0003824">
    <property type="term" value="F:catalytic activity"/>
    <property type="evidence" value="ECO:0007669"/>
    <property type="project" value="InterPro"/>
</dbReference>
<dbReference type="Proteomes" id="UP000694660">
    <property type="component" value="Unassembled WGS sequence"/>
</dbReference>
<dbReference type="CDD" id="cd19544">
    <property type="entry name" value="E-C_NRPS"/>
    <property type="match status" value="1"/>
</dbReference>
<dbReference type="GO" id="GO:0044550">
    <property type="term" value="P:secondary metabolite biosynthetic process"/>
    <property type="evidence" value="ECO:0007669"/>
    <property type="project" value="TreeGrafter"/>
</dbReference>
<sequence>MTVETLLQRLEAKGIQFGVDEGELVINAPKGAMTRDLLDELKRHKADLLETLLRHDTNAPGPTPSSPRSRPFCITPEMLTLVELGQTSIDSIVAQVPGGAANVQDIYPLLPLQEGILFHHLMNPSGDAYLVPSVIGFARRERMDTFLNAIQQVIDRHDILRTAIVWEGIEQPVQAVMRKAVLSVETLSLLPDDGDVQGQLETRFDPAHYRMDLRTAPLIKCHVAQDVANDRWLMHILAHHLVIDHTTLALLVEEAGMIEQGLVDQLPPPVPFRNFVAQARLGASQEEQVRFFSDMLGDIDEPTAPFGLRDVQGDGSNVVEAHRVLDDALGARIRERVRALGVSAASLMHLAWAMVVSRTTGRGDVVFGTVLFGRMQGGNHADRVLGMFINTLPLRLRIGGEGVESALRSTHEALAQLLRHEHAPLSLAQRCSGVDAPAPLFTSLLNYRYSGMRPGAGASDATAAVGSDDDIQVLGGHERTNYPLTISIDDYGDEFSISAQAISPLDADRICDYLVCAIERVTDALAHSPRSPVGRIDILPAPERHQVLVSWNATDRPYPRDMGVHTLFEAQALAQPEAVAVIGEAQQLS</sequence>
<evidence type="ECO:0000259" key="1">
    <source>
        <dbReference type="Pfam" id="PF00668"/>
    </source>
</evidence>
<dbReference type="RefSeq" id="WP_230411983.1">
    <property type="nucleotide sequence ID" value="NZ_JAEKFT010000064.1"/>
</dbReference>
<feature type="domain" description="Condensation" evidence="1">
    <location>
        <begin position="103"/>
        <end position="546"/>
    </location>
</feature>
<gene>
    <name evidence="3" type="ORF">I8J34_23730</name>
</gene>
<dbReference type="GO" id="GO:0005737">
    <property type="term" value="C:cytoplasm"/>
    <property type="evidence" value="ECO:0007669"/>
    <property type="project" value="TreeGrafter"/>
</dbReference>
<organism evidence="3 4">
    <name type="scientific">Denitromonas iodatirespirans</name>
    <dbReference type="NCBI Taxonomy" id="2795389"/>
    <lineage>
        <taxon>Bacteria</taxon>
        <taxon>Pseudomonadati</taxon>
        <taxon>Pseudomonadota</taxon>
        <taxon>Betaproteobacteria</taxon>
        <taxon>Rhodocyclales</taxon>
        <taxon>Zoogloeaceae</taxon>
        <taxon>Denitromonas</taxon>
    </lineage>
</organism>